<dbReference type="Gene3D" id="1.20.1290.10">
    <property type="entry name" value="AhpD-like"/>
    <property type="match status" value="1"/>
</dbReference>
<evidence type="ECO:0000313" key="2">
    <source>
        <dbReference type="Proteomes" id="UP000608154"/>
    </source>
</evidence>
<dbReference type="PANTHER" id="PTHR34846:SF5">
    <property type="entry name" value="CARBOXYMUCONOLACTONE DECARBOXYLASE-LIKE DOMAIN-CONTAINING PROTEIN"/>
    <property type="match status" value="1"/>
</dbReference>
<dbReference type="SUPFAM" id="SSF69118">
    <property type="entry name" value="AhpD-like"/>
    <property type="match status" value="1"/>
</dbReference>
<sequence>MFTLFEGPEAYENGSKSNVFLTLARHPKLGTSFFKFSGRLLMKSKVDPALREIVILRLAYLYRSPYEWSQHVEFSLFGQKIDPEYVEAYRSGKVQQSEGAGILTREHIEAVKRGAEDPIWTDEQAHAIRAVDQLKETGHIDDVTWNALASTHNEQTLLELLFFMGSYAMLAWILNSIGVAPEDGQQVFAEELLASR</sequence>
<name>A0A916X4Z5_9SPHN</name>
<dbReference type="InterPro" id="IPR029032">
    <property type="entry name" value="AhpD-like"/>
</dbReference>
<dbReference type="PANTHER" id="PTHR34846">
    <property type="entry name" value="4-CARBOXYMUCONOLACTONE DECARBOXYLASE FAMILY PROTEIN (AFU_ORTHOLOGUE AFUA_6G11590)"/>
    <property type="match status" value="1"/>
</dbReference>
<reference evidence="1" key="1">
    <citation type="journal article" date="2014" name="Int. J. Syst. Evol. Microbiol.">
        <title>Complete genome sequence of Corynebacterium casei LMG S-19264T (=DSM 44701T), isolated from a smear-ripened cheese.</title>
        <authorList>
            <consortium name="US DOE Joint Genome Institute (JGI-PGF)"/>
            <person name="Walter F."/>
            <person name="Albersmeier A."/>
            <person name="Kalinowski J."/>
            <person name="Ruckert C."/>
        </authorList>
    </citation>
    <scope>NUCLEOTIDE SEQUENCE</scope>
    <source>
        <strain evidence="1">CGMCC 1.15095</strain>
    </source>
</reference>
<accession>A0A916X4Z5</accession>
<dbReference type="Proteomes" id="UP000608154">
    <property type="component" value="Unassembled WGS sequence"/>
</dbReference>
<protein>
    <submittedName>
        <fullName evidence="1">Carboxymuconolactone decarboxylase</fullName>
    </submittedName>
</protein>
<evidence type="ECO:0000313" key="1">
    <source>
        <dbReference type="EMBL" id="GGC05665.1"/>
    </source>
</evidence>
<organism evidence="1 2">
    <name type="scientific">Novosphingobium endophyticum</name>
    <dbReference type="NCBI Taxonomy" id="1955250"/>
    <lineage>
        <taxon>Bacteria</taxon>
        <taxon>Pseudomonadati</taxon>
        <taxon>Pseudomonadota</taxon>
        <taxon>Alphaproteobacteria</taxon>
        <taxon>Sphingomonadales</taxon>
        <taxon>Sphingomonadaceae</taxon>
        <taxon>Novosphingobium</taxon>
    </lineage>
</organism>
<gene>
    <name evidence="1" type="ORF">GCM10011494_25320</name>
</gene>
<dbReference type="AlphaFoldDB" id="A0A916X4Z5"/>
<comment type="caution">
    <text evidence="1">The sequence shown here is derived from an EMBL/GenBank/DDBJ whole genome shotgun (WGS) entry which is preliminary data.</text>
</comment>
<reference evidence="1" key="2">
    <citation type="submission" date="2020-09" db="EMBL/GenBank/DDBJ databases">
        <authorList>
            <person name="Sun Q."/>
            <person name="Zhou Y."/>
        </authorList>
    </citation>
    <scope>NUCLEOTIDE SEQUENCE</scope>
    <source>
        <strain evidence="1">CGMCC 1.15095</strain>
    </source>
</reference>
<keyword evidence="2" id="KW-1185">Reference proteome</keyword>
<proteinExistence type="predicted"/>
<dbReference type="EMBL" id="BMHK01000016">
    <property type="protein sequence ID" value="GGC05665.1"/>
    <property type="molecule type" value="Genomic_DNA"/>
</dbReference>